<evidence type="ECO:0000256" key="1">
    <source>
        <dbReference type="SAM" id="Phobius"/>
    </source>
</evidence>
<comment type="caution">
    <text evidence="2">The sequence shown here is derived from an EMBL/GenBank/DDBJ whole genome shotgun (WGS) entry which is preliminary data.</text>
</comment>
<dbReference type="RefSeq" id="WP_379191883.1">
    <property type="nucleotide sequence ID" value="NZ_JBHSOW010000119.1"/>
</dbReference>
<sequence>MKWGDWGLLTFLMIIFALYEWSKMDKGLKKERAAYAVLNVTVWMLSLLLVLFPKLPGPTQLVEAVLKPLSKILETK</sequence>
<keyword evidence="1" id="KW-0472">Membrane</keyword>
<evidence type="ECO:0000313" key="2">
    <source>
        <dbReference type="EMBL" id="MFC5653227.1"/>
    </source>
</evidence>
<proteinExistence type="predicted"/>
<evidence type="ECO:0000313" key="3">
    <source>
        <dbReference type="Proteomes" id="UP001596047"/>
    </source>
</evidence>
<gene>
    <name evidence="2" type="ORF">ACFPYJ_29760</name>
</gene>
<keyword evidence="3" id="KW-1185">Reference proteome</keyword>
<keyword evidence="1" id="KW-0812">Transmembrane</keyword>
<accession>A0ABW0W579</accession>
<reference evidence="3" key="1">
    <citation type="journal article" date="2019" name="Int. J. Syst. Evol. Microbiol.">
        <title>The Global Catalogue of Microorganisms (GCM) 10K type strain sequencing project: providing services to taxonomists for standard genome sequencing and annotation.</title>
        <authorList>
            <consortium name="The Broad Institute Genomics Platform"/>
            <consortium name="The Broad Institute Genome Sequencing Center for Infectious Disease"/>
            <person name="Wu L."/>
            <person name="Ma J."/>
        </authorList>
    </citation>
    <scope>NUCLEOTIDE SEQUENCE [LARGE SCALE GENOMIC DNA]</scope>
    <source>
        <strain evidence="3">CGMCC 1.3240</strain>
    </source>
</reference>
<name>A0ABW0W579_9BACL</name>
<protein>
    <submittedName>
        <fullName evidence="2">Uncharacterized protein</fullName>
    </submittedName>
</protein>
<feature type="transmembrane region" description="Helical" evidence="1">
    <location>
        <begin position="6"/>
        <end position="21"/>
    </location>
</feature>
<organism evidence="2 3">
    <name type="scientific">Paenibacillus solisilvae</name>
    <dbReference type="NCBI Taxonomy" id="2486751"/>
    <lineage>
        <taxon>Bacteria</taxon>
        <taxon>Bacillati</taxon>
        <taxon>Bacillota</taxon>
        <taxon>Bacilli</taxon>
        <taxon>Bacillales</taxon>
        <taxon>Paenibacillaceae</taxon>
        <taxon>Paenibacillus</taxon>
    </lineage>
</organism>
<dbReference type="EMBL" id="JBHSOW010000119">
    <property type="protein sequence ID" value="MFC5653227.1"/>
    <property type="molecule type" value="Genomic_DNA"/>
</dbReference>
<feature type="transmembrane region" description="Helical" evidence="1">
    <location>
        <begin position="33"/>
        <end position="52"/>
    </location>
</feature>
<dbReference type="Proteomes" id="UP001596047">
    <property type="component" value="Unassembled WGS sequence"/>
</dbReference>
<keyword evidence="1" id="KW-1133">Transmembrane helix</keyword>